<dbReference type="EMBL" id="RJVA01000016">
    <property type="protein sequence ID" value="ROQ89872.1"/>
    <property type="molecule type" value="Genomic_DNA"/>
</dbReference>
<dbReference type="Proteomes" id="UP000276223">
    <property type="component" value="Unassembled WGS sequence"/>
</dbReference>
<evidence type="ECO:0000313" key="1">
    <source>
        <dbReference type="EMBL" id="ROQ89872.1"/>
    </source>
</evidence>
<name>A0A3N1UEP1_9BACT</name>
<proteinExistence type="predicted"/>
<comment type="caution">
    <text evidence="1">The sequence shown here is derived from an EMBL/GenBank/DDBJ whole genome shotgun (WGS) entry which is preliminary data.</text>
</comment>
<sequence length="157" mass="18182">MGMARQKHVYDYVIDAHGTWFCEGNPVTDSDLFRMLSRSLFVKDGRYYVRCEGEVHPVRVADAPLWVRYVFLDEDSGGQIRAVHIQLEDGRREPLRPETLSVKEESALYCLATRRNLLARFAKPAYYELASRLTYEPETQAYVLTVAGRSYRLTPRT</sequence>
<gene>
    <name evidence="1" type="ORF">EDC27_2988</name>
</gene>
<accession>A0A3N1UEP1</accession>
<organism evidence="1 2">
    <name type="scientific">Desulfosoma caldarium</name>
    <dbReference type="NCBI Taxonomy" id="610254"/>
    <lineage>
        <taxon>Bacteria</taxon>
        <taxon>Pseudomonadati</taxon>
        <taxon>Thermodesulfobacteriota</taxon>
        <taxon>Syntrophobacteria</taxon>
        <taxon>Syntrophobacterales</taxon>
        <taxon>Syntrophobacteraceae</taxon>
        <taxon>Desulfosoma</taxon>
    </lineage>
</organism>
<reference evidence="1 2" key="1">
    <citation type="submission" date="2018-11" db="EMBL/GenBank/DDBJ databases">
        <title>Genomic Encyclopedia of Type Strains, Phase IV (KMG-IV): sequencing the most valuable type-strain genomes for metagenomic binning, comparative biology and taxonomic classification.</title>
        <authorList>
            <person name="Goeker M."/>
        </authorList>
    </citation>
    <scope>NUCLEOTIDE SEQUENCE [LARGE SCALE GENOMIC DNA]</scope>
    <source>
        <strain evidence="1 2">DSM 22027</strain>
    </source>
</reference>
<dbReference type="Gene3D" id="3.10.540.10">
    <property type="entry name" value="duf1285 like domain"/>
    <property type="match status" value="1"/>
</dbReference>
<keyword evidence="2" id="KW-1185">Reference proteome</keyword>
<protein>
    <submittedName>
        <fullName evidence="1">Uncharacterized protein DUF1285</fullName>
    </submittedName>
</protein>
<dbReference type="AlphaFoldDB" id="A0A3N1UEP1"/>
<evidence type="ECO:0000313" key="2">
    <source>
        <dbReference type="Proteomes" id="UP000276223"/>
    </source>
</evidence>